<evidence type="ECO:0000256" key="8">
    <source>
        <dbReference type="ARBA" id="ARBA00023170"/>
    </source>
</evidence>
<keyword evidence="12" id="KW-1185">Reference proteome</keyword>
<evidence type="ECO:0000256" key="7">
    <source>
        <dbReference type="ARBA" id="ARBA00023136"/>
    </source>
</evidence>
<keyword evidence="6" id="KW-1133">Transmembrane helix</keyword>
<feature type="non-terminal residue" evidence="11">
    <location>
        <position position="80"/>
    </location>
</feature>
<dbReference type="Proteomes" id="UP000265520">
    <property type="component" value="Unassembled WGS sequence"/>
</dbReference>
<dbReference type="PANTHER" id="PTHR47986">
    <property type="entry name" value="OSJNBA0070M12.3 PROTEIN"/>
    <property type="match status" value="1"/>
</dbReference>
<accession>A0A392TNJ3</accession>
<evidence type="ECO:0000256" key="5">
    <source>
        <dbReference type="ARBA" id="ARBA00022737"/>
    </source>
</evidence>
<keyword evidence="11" id="KW-0418">Kinase</keyword>
<comment type="subcellular location">
    <subcellularLocation>
        <location evidence="1">Membrane</location>
        <topology evidence="1">Single-pass membrane protein</topology>
    </subcellularLocation>
</comment>
<reference evidence="11 12" key="1">
    <citation type="journal article" date="2018" name="Front. Plant Sci.">
        <title>Red Clover (Trifolium pratense) and Zigzag Clover (T. medium) - A Picture of Genomic Similarities and Differences.</title>
        <authorList>
            <person name="Dluhosova J."/>
            <person name="Istvanek J."/>
            <person name="Nedelnik J."/>
            <person name="Repkova J."/>
        </authorList>
    </citation>
    <scope>NUCLEOTIDE SEQUENCE [LARGE SCALE GENOMIC DNA]</scope>
    <source>
        <strain evidence="12">cv. 10/8</strain>
        <tissue evidence="11">Leaf</tissue>
    </source>
</reference>
<feature type="domain" description="Serine-threonine/tyrosine-protein kinase catalytic" evidence="10">
    <location>
        <begin position="11"/>
        <end position="59"/>
    </location>
</feature>
<dbReference type="PANTHER" id="PTHR47986:SF1">
    <property type="entry name" value="OS04G0685900 PROTEIN"/>
    <property type="match status" value="1"/>
</dbReference>
<dbReference type="SUPFAM" id="SSF56112">
    <property type="entry name" value="Protein kinase-like (PK-like)"/>
    <property type="match status" value="1"/>
</dbReference>
<keyword evidence="2" id="KW-0433">Leucine-rich repeat</keyword>
<keyword evidence="3" id="KW-0812">Transmembrane</keyword>
<keyword evidence="9" id="KW-0325">Glycoprotein</keyword>
<dbReference type="GO" id="GO:0004672">
    <property type="term" value="F:protein kinase activity"/>
    <property type="evidence" value="ECO:0007669"/>
    <property type="project" value="InterPro"/>
</dbReference>
<dbReference type="Gene3D" id="1.10.510.10">
    <property type="entry name" value="Transferase(Phosphotransferase) domain 1"/>
    <property type="match status" value="1"/>
</dbReference>
<keyword evidence="8 11" id="KW-0675">Receptor</keyword>
<evidence type="ECO:0000256" key="6">
    <source>
        <dbReference type="ARBA" id="ARBA00022989"/>
    </source>
</evidence>
<keyword evidence="5" id="KW-0677">Repeat</keyword>
<dbReference type="InterPro" id="IPR011009">
    <property type="entry name" value="Kinase-like_dom_sf"/>
</dbReference>
<evidence type="ECO:0000313" key="12">
    <source>
        <dbReference type="Proteomes" id="UP000265520"/>
    </source>
</evidence>
<dbReference type="GO" id="GO:0016020">
    <property type="term" value="C:membrane"/>
    <property type="evidence" value="ECO:0007669"/>
    <property type="project" value="UniProtKB-SubCell"/>
</dbReference>
<evidence type="ECO:0000256" key="3">
    <source>
        <dbReference type="ARBA" id="ARBA00022692"/>
    </source>
</evidence>
<sequence>MKPEEISGMGASKFEAEMAVLKRASHSNLVLLLGYCLDGDEMLIVYENMGEGTLSRYLFYWKDNGLEPLMWNRRLSIALD</sequence>
<keyword evidence="4" id="KW-0732">Signal</keyword>
<organism evidence="11 12">
    <name type="scientific">Trifolium medium</name>
    <dbReference type="NCBI Taxonomy" id="97028"/>
    <lineage>
        <taxon>Eukaryota</taxon>
        <taxon>Viridiplantae</taxon>
        <taxon>Streptophyta</taxon>
        <taxon>Embryophyta</taxon>
        <taxon>Tracheophyta</taxon>
        <taxon>Spermatophyta</taxon>
        <taxon>Magnoliopsida</taxon>
        <taxon>eudicotyledons</taxon>
        <taxon>Gunneridae</taxon>
        <taxon>Pentapetalae</taxon>
        <taxon>rosids</taxon>
        <taxon>fabids</taxon>
        <taxon>Fabales</taxon>
        <taxon>Fabaceae</taxon>
        <taxon>Papilionoideae</taxon>
        <taxon>50 kb inversion clade</taxon>
        <taxon>NPAAA clade</taxon>
        <taxon>Hologalegina</taxon>
        <taxon>IRL clade</taxon>
        <taxon>Trifolieae</taxon>
        <taxon>Trifolium</taxon>
    </lineage>
</organism>
<keyword evidence="7" id="KW-0472">Membrane</keyword>
<evidence type="ECO:0000256" key="1">
    <source>
        <dbReference type="ARBA" id="ARBA00004167"/>
    </source>
</evidence>
<evidence type="ECO:0000256" key="9">
    <source>
        <dbReference type="ARBA" id="ARBA00023180"/>
    </source>
</evidence>
<evidence type="ECO:0000256" key="2">
    <source>
        <dbReference type="ARBA" id="ARBA00022614"/>
    </source>
</evidence>
<evidence type="ECO:0000256" key="4">
    <source>
        <dbReference type="ARBA" id="ARBA00022729"/>
    </source>
</evidence>
<keyword evidence="11" id="KW-0808">Transferase</keyword>
<dbReference type="EMBL" id="LXQA010600440">
    <property type="protein sequence ID" value="MCI61465.1"/>
    <property type="molecule type" value="Genomic_DNA"/>
</dbReference>
<proteinExistence type="predicted"/>
<dbReference type="InterPro" id="IPR052422">
    <property type="entry name" value="Auxin_Ser/Thr_Kinase"/>
</dbReference>
<evidence type="ECO:0000313" key="11">
    <source>
        <dbReference type="EMBL" id="MCI61465.1"/>
    </source>
</evidence>
<dbReference type="InterPro" id="IPR001245">
    <property type="entry name" value="Ser-Thr/Tyr_kinase_cat_dom"/>
</dbReference>
<dbReference type="Pfam" id="PF07714">
    <property type="entry name" value="PK_Tyr_Ser-Thr"/>
    <property type="match status" value="1"/>
</dbReference>
<name>A0A392TNJ3_9FABA</name>
<protein>
    <submittedName>
        <fullName evidence="11">Putative receptor protein kinase TMK1-like</fullName>
    </submittedName>
</protein>
<comment type="caution">
    <text evidence="11">The sequence shown here is derived from an EMBL/GenBank/DDBJ whole genome shotgun (WGS) entry which is preliminary data.</text>
</comment>
<dbReference type="AlphaFoldDB" id="A0A392TNJ3"/>
<evidence type="ECO:0000259" key="10">
    <source>
        <dbReference type="Pfam" id="PF07714"/>
    </source>
</evidence>